<evidence type="ECO:0000313" key="2">
    <source>
        <dbReference type="EMBL" id="AXE38384.1"/>
    </source>
</evidence>
<dbReference type="PANTHER" id="PTHR33164:SF89">
    <property type="entry name" value="MARR FAMILY REGULATORY PROTEIN"/>
    <property type="match status" value="1"/>
</dbReference>
<dbReference type="InterPro" id="IPR000835">
    <property type="entry name" value="HTH_MarR-typ"/>
</dbReference>
<proteinExistence type="predicted"/>
<dbReference type="AlphaFoldDB" id="A0A344USY6"/>
<sequence length="151" mass="16035">MSRHRVAFLLAQLGADSSAAFEAAVAPLGITASDAGLLRLIGGNPGIGQKAASRQLGVVPSRIVTVLDRLERLGAVERRRSTTDRRSHQLFLTSRGEELLSELRPIAEAHEKQFTQGLDDADATSLAGYLEAVATARGLSLEVHRGTGRPA</sequence>
<protein>
    <submittedName>
        <fullName evidence="2">Putative HTH-type transcriptional regulator</fullName>
    </submittedName>
</protein>
<dbReference type="PANTHER" id="PTHR33164">
    <property type="entry name" value="TRANSCRIPTIONAL REGULATOR, MARR FAMILY"/>
    <property type="match status" value="1"/>
</dbReference>
<evidence type="ECO:0000259" key="1">
    <source>
        <dbReference type="PROSITE" id="PS50995"/>
    </source>
</evidence>
<dbReference type="Proteomes" id="UP000251995">
    <property type="component" value="Chromosome"/>
</dbReference>
<dbReference type="SUPFAM" id="SSF46785">
    <property type="entry name" value="Winged helix' DNA-binding domain"/>
    <property type="match status" value="1"/>
</dbReference>
<dbReference type="InterPro" id="IPR036388">
    <property type="entry name" value="WH-like_DNA-bd_sf"/>
</dbReference>
<reference evidence="2 3" key="1">
    <citation type="submission" date="2017-12" db="EMBL/GenBank/DDBJ databases">
        <title>The whole genome sequence of the Acidipropionibacterium virtanenii sp. nov. type strain JS278.</title>
        <authorList>
            <person name="Laine P."/>
            <person name="Deptula P."/>
            <person name="Varmanen P."/>
            <person name="Auvinen P."/>
        </authorList>
    </citation>
    <scope>NUCLEOTIDE SEQUENCE [LARGE SCALE GENOMIC DNA]</scope>
    <source>
        <strain evidence="2 3">JS278</strain>
    </source>
</reference>
<dbReference type="Pfam" id="PF12802">
    <property type="entry name" value="MarR_2"/>
    <property type="match status" value="1"/>
</dbReference>
<dbReference type="PROSITE" id="PS50995">
    <property type="entry name" value="HTH_MARR_2"/>
    <property type="match status" value="1"/>
</dbReference>
<dbReference type="EMBL" id="CP025198">
    <property type="protein sequence ID" value="AXE38384.1"/>
    <property type="molecule type" value="Genomic_DNA"/>
</dbReference>
<dbReference type="InterPro" id="IPR036390">
    <property type="entry name" value="WH_DNA-bd_sf"/>
</dbReference>
<feature type="domain" description="HTH marR-type" evidence="1">
    <location>
        <begin position="3"/>
        <end position="135"/>
    </location>
</feature>
<dbReference type="GO" id="GO:0003700">
    <property type="term" value="F:DNA-binding transcription factor activity"/>
    <property type="evidence" value="ECO:0007669"/>
    <property type="project" value="InterPro"/>
</dbReference>
<name>A0A344USY6_9ACTN</name>
<accession>A0A344USY6</accession>
<dbReference type="SMART" id="SM00347">
    <property type="entry name" value="HTH_MARR"/>
    <property type="match status" value="1"/>
</dbReference>
<gene>
    <name evidence="2" type="ORF">JS278_01207</name>
</gene>
<dbReference type="KEGG" id="acij:JS278_01207"/>
<keyword evidence="3" id="KW-1185">Reference proteome</keyword>
<dbReference type="Gene3D" id="1.10.10.10">
    <property type="entry name" value="Winged helix-like DNA-binding domain superfamily/Winged helix DNA-binding domain"/>
    <property type="match status" value="1"/>
</dbReference>
<dbReference type="GO" id="GO:0006950">
    <property type="term" value="P:response to stress"/>
    <property type="evidence" value="ECO:0007669"/>
    <property type="project" value="TreeGrafter"/>
</dbReference>
<evidence type="ECO:0000313" key="3">
    <source>
        <dbReference type="Proteomes" id="UP000251995"/>
    </source>
</evidence>
<organism evidence="2 3">
    <name type="scientific">Acidipropionibacterium virtanenii</name>
    <dbReference type="NCBI Taxonomy" id="2057246"/>
    <lineage>
        <taxon>Bacteria</taxon>
        <taxon>Bacillati</taxon>
        <taxon>Actinomycetota</taxon>
        <taxon>Actinomycetes</taxon>
        <taxon>Propionibacteriales</taxon>
        <taxon>Propionibacteriaceae</taxon>
        <taxon>Acidipropionibacterium</taxon>
    </lineage>
</organism>
<dbReference type="PRINTS" id="PR00598">
    <property type="entry name" value="HTHMARR"/>
</dbReference>
<dbReference type="InterPro" id="IPR039422">
    <property type="entry name" value="MarR/SlyA-like"/>
</dbReference>